<dbReference type="SUPFAM" id="SSF47090">
    <property type="entry name" value="PGBD-like"/>
    <property type="match status" value="1"/>
</dbReference>
<keyword evidence="5 7" id="KW-0573">Peptidoglycan synthesis</keyword>
<evidence type="ECO:0000256" key="4">
    <source>
        <dbReference type="ARBA" id="ARBA00022960"/>
    </source>
</evidence>
<dbReference type="SUPFAM" id="SSF141523">
    <property type="entry name" value="L,D-transpeptidase catalytic domain-like"/>
    <property type="match status" value="1"/>
</dbReference>
<evidence type="ECO:0000256" key="8">
    <source>
        <dbReference type="SAM" id="SignalP"/>
    </source>
</evidence>
<dbReference type="Pfam" id="PF20142">
    <property type="entry name" value="Scaffold"/>
    <property type="match status" value="1"/>
</dbReference>
<evidence type="ECO:0000259" key="9">
    <source>
        <dbReference type="PROSITE" id="PS52029"/>
    </source>
</evidence>
<dbReference type="InterPro" id="IPR002477">
    <property type="entry name" value="Peptidoglycan-bd-like"/>
</dbReference>
<dbReference type="AlphaFoldDB" id="A0A4R8ITG4"/>
<evidence type="ECO:0000256" key="1">
    <source>
        <dbReference type="ARBA" id="ARBA00004752"/>
    </source>
</evidence>
<evidence type="ECO:0000256" key="7">
    <source>
        <dbReference type="PROSITE-ProRule" id="PRU01373"/>
    </source>
</evidence>
<reference evidence="10 11" key="1">
    <citation type="submission" date="2019-03" db="EMBL/GenBank/DDBJ databases">
        <title>Genomic Encyclopedia of Type Strains, Phase IV (KMG-IV): sequencing the most valuable type-strain genomes for metagenomic binning, comparative biology and taxonomic classification.</title>
        <authorList>
            <person name="Goeker M."/>
        </authorList>
    </citation>
    <scope>NUCLEOTIDE SEQUENCE [LARGE SCALE GENOMIC DNA]</scope>
    <source>
        <strain evidence="10 11">DSM 16326</strain>
    </source>
</reference>
<dbReference type="Pfam" id="PF01471">
    <property type="entry name" value="PG_binding_1"/>
    <property type="match status" value="1"/>
</dbReference>
<comment type="caution">
    <text evidence="10">The sequence shown here is derived from an EMBL/GenBank/DDBJ whole genome shotgun (WGS) entry which is preliminary data.</text>
</comment>
<comment type="pathway">
    <text evidence="1 7">Cell wall biogenesis; peptidoglycan biosynthesis.</text>
</comment>
<dbReference type="GO" id="GO:0008360">
    <property type="term" value="P:regulation of cell shape"/>
    <property type="evidence" value="ECO:0007669"/>
    <property type="project" value="UniProtKB-UniRule"/>
</dbReference>
<dbReference type="GO" id="GO:0009252">
    <property type="term" value="P:peptidoglycan biosynthetic process"/>
    <property type="evidence" value="ECO:0007669"/>
    <property type="project" value="UniProtKB-UniPathway"/>
</dbReference>
<dbReference type="PANTHER" id="PTHR41533">
    <property type="entry name" value="L,D-TRANSPEPTIDASE HI_1667-RELATED"/>
    <property type="match status" value="1"/>
</dbReference>
<evidence type="ECO:0000256" key="2">
    <source>
        <dbReference type="ARBA" id="ARBA00005992"/>
    </source>
</evidence>
<feature type="signal peptide" evidence="8">
    <location>
        <begin position="1"/>
        <end position="24"/>
    </location>
</feature>
<comment type="similarity">
    <text evidence="2">Belongs to the YkuD family.</text>
</comment>
<dbReference type="InterPro" id="IPR036366">
    <property type="entry name" value="PGBDSf"/>
</dbReference>
<evidence type="ECO:0000256" key="5">
    <source>
        <dbReference type="ARBA" id="ARBA00022984"/>
    </source>
</evidence>
<feature type="chain" id="PRO_5020378163" evidence="8">
    <location>
        <begin position="25"/>
        <end position="534"/>
    </location>
</feature>
<dbReference type="InterPro" id="IPR036365">
    <property type="entry name" value="PGBD-like_sf"/>
</dbReference>
<dbReference type="InterPro" id="IPR038063">
    <property type="entry name" value="Transpep_catalytic_dom"/>
</dbReference>
<evidence type="ECO:0000313" key="11">
    <source>
        <dbReference type="Proteomes" id="UP000294914"/>
    </source>
</evidence>
<keyword evidence="8" id="KW-0732">Signal</keyword>
<feature type="active site" description="Proton donor/acceptor" evidence="7">
    <location>
        <position position="433"/>
    </location>
</feature>
<dbReference type="PANTHER" id="PTHR41533:SF2">
    <property type="entry name" value="BLR7131 PROTEIN"/>
    <property type="match status" value="1"/>
</dbReference>
<dbReference type="GO" id="GO:0071555">
    <property type="term" value="P:cell wall organization"/>
    <property type="evidence" value="ECO:0007669"/>
    <property type="project" value="UniProtKB-UniRule"/>
</dbReference>
<dbReference type="InterPro" id="IPR045380">
    <property type="entry name" value="LD_TPept_scaffold_dom"/>
</dbReference>
<dbReference type="Gene3D" id="2.40.440.10">
    <property type="entry name" value="L,D-transpeptidase catalytic domain-like"/>
    <property type="match status" value="1"/>
</dbReference>
<dbReference type="UniPathway" id="UPA00219"/>
<keyword evidence="4 7" id="KW-0133">Cell shape</keyword>
<evidence type="ECO:0000256" key="3">
    <source>
        <dbReference type="ARBA" id="ARBA00022679"/>
    </source>
</evidence>
<gene>
    <name evidence="10" type="ORF">EDC23_0726</name>
</gene>
<dbReference type="RefSeq" id="WP_134081181.1">
    <property type="nucleotide sequence ID" value="NZ_SOQX01000001.1"/>
</dbReference>
<feature type="domain" description="L,D-TPase catalytic" evidence="9">
    <location>
        <begin position="302"/>
        <end position="480"/>
    </location>
</feature>
<name>A0A4R8ITG4_9GAMM</name>
<dbReference type="InterPro" id="IPR052905">
    <property type="entry name" value="LD-transpeptidase_YkuD-like"/>
</dbReference>
<dbReference type="Gene3D" id="1.10.101.10">
    <property type="entry name" value="PGBD-like superfamily/PGBD"/>
    <property type="match status" value="1"/>
</dbReference>
<protein>
    <submittedName>
        <fullName evidence="10">Murein L,D-transpeptidase YcbB/YkuD</fullName>
    </submittedName>
</protein>
<feature type="active site" description="Nucleophile" evidence="7">
    <location>
        <position position="452"/>
    </location>
</feature>
<dbReference type="InterPro" id="IPR005490">
    <property type="entry name" value="LD_TPept_cat_dom"/>
</dbReference>
<dbReference type="PROSITE" id="PS52029">
    <property type="entry name" value="LD_TPASE"/>
    <property type="match status" value="1"/>
</dbReference>
<evidence type="ECO:0000313" key="10">
    <source>
        <dbReference type="EMBL" id="TDY04351.1"/>
    </source>
</evidence>
<accession>A0A4R8ITG4</accession>
<dbReference type="Pfam" id="PF03734">
    <property type="entry name" value="YkuD"/>
    <property type="match status" value="1"/>
</dbReference>
<sequence length="534" mass="61324">MIRLALLSALAGSLLWLPGGEALAAQGREAQELKSMLNQSVVAGMSVELDRDRLREFYASRTYRPLWVDRFGPSILARQLREVLENADREGLEPKAYHLKSIDRHWLSTDATIQARLDLLLTDAFFLYSRHVSRGRYDPFEIDPHWNIDVPEIDPIALLESTLEAENFSLALRNLAPPHTGYRWLRDALAEYRRLAAEGGWPTIRTDENLKYGQTHAQIAVLRRRLMAEGDLQLPPVHDANYFDQSLKFAVERFQVRHGLEMDGIVGPGTRAALNVPVSDRIERIKLNMERWRWLPRALGERYIMVNTANFELLAFDKNKPMLGMSVITGKQERPTPVIQGLLHTLVLNPYWTLPRSIAVEDMLPRQQRNPDFLPSKGIHVFANGEELDPRQIDWSAVSEDYFPYVLRQDPGPDNALGRIKFLFSNNFDIYLHDTPSRWKFDQAIRTFSSGCIRVQEPYKLASYLLRSQPEWSEQTLKVVTRSGENREIPLLETLPVYLLYFTAWVGSDGTTSFYPDVYDLDQINPSFCIASNP</sequence>
<dbReference type="OrthoDB" id="9778545at2"/>
<dbReference type="GO" id="GO:0004180">
    <property type="term" value="F:carboxypeptidase activity"/>
    <property type="evidence" value="ECO:0007669"/>
    <property type="project" value="UniProtKB-ARBA"/>
</dbReference>
<dbReference type="Proteomes" id="UP000294914">
    <property type="component" value="Unassembled WGS sequence"/>
</dbReference>
<dbReference type="CDD" id="cd16913">
    <property type="entry name" value="YkuD_like"/>
    <property type="match status" value="1"/>
</dbReference>
<organism evidence="10 11">
    <name type="scientific">Thiohalophilus thiocyanatoxydans</name>
    <dbReference type="NCBI Taxonomy" id="381308"/>
    <lineage>
        <taxon>Bacteria</taxon>
        <taxon>Pseudomonadati</taxon>
        <taxon>Pseudomonadota</taxon>
        <taxon>Gammaproteobacteria</taxon>
        <taxon>Thiohalomonadales</taxon>
        <taxon>Thiohalophilaceae</taxon>
        <taxon>Thiohalophilus</taxon>
    </lineage>
</organism>
<proteinExistence type="inferred from homology"/>
<dbReference type="EMBL" id="SOQX01000001">
    <property type="protein sequence ID" value="TDY04351.1"/>
    <property type="molecule type" value="Genomic_DNA"/>
</dbReference>
<evidence type="ECO:0000256" key="6">
    <source>
        <dbReference type="ARBA" id="ARBA00023316"/>
    </source>
</evidence>
<keyword evidence="3" id="KW-0808">Transferase</keyword>
<keyword evidence="6 7" id="KW-0961">Cell wall biogenesis/degradation</keyword>
<dbReference type="GO" id="GO:0016740">
    <property type="term" value="F:transferase activity"/>
    <property type="evidence" value="ECO:0007669"/>
    <property type="project" value="UniProtKB-KW"/>
</dbReference>
<keyword evidence="11" id="KW-1185">Reference proteome</keyword>